<evidence type="ECO:0000313" key="2">
    <source>
        <dbReference type="EMBL" id="KAK0728859.1"/>
    </source>
</evidence>
<evidence type="ECO:0000256" key="1">
    <source>
        <dbReference type="SAM" id="Phobius"/>
    </source>
</evidence>
<comment type="caution">
    <text evidence="2">The sequence shown here is derived from an EMBL/GenBank/DDBJ whole genome shotgun (WGS) entry which is preliminary data.</text>
</comment>
<keyword evidence="3" id="KW-1185">Reference proteome</keyword>
<name>A0AA40B762_9PEZI</name>
<gene>
    <name evidence="2" type="ORF">B0T26DRAFT_673328</name>
</gene>
<dbReference type="EMBL" id="JAUIRO010000002">
    <property type="protein sequence ID" value="KAK0728859.1"/>
    <property type="molecule type" value="Genomic_DNA"/>
</dbReference>
<dbReference type="GeneID" id="85322853"/>
<evidence type="ECO:0000313" key="3">
    <source>
        <dbReference type="Proteomes" id="UP001172101"/>
    </source>
</evidence>
<protein>
    <submittedName>
        <fullName evidence="2">Uncharacterized protein</fullName>
    </submittedName>
</protein>
<dbReference type="AlphaFoldDB" id="A0AA40B762"/>
<proteinExistence type="predicted"/>
<accession>A0AA40B762</accession>
<sequence length="322" mass="35414">MFAVFRSHPTGDLAKIGEAHMQHDLASEDRSRLRTAARKVSVHASLGSILGLGVGLAMAWRIRANRMALYDVLRTSMRPTEVVFASGQRGDQKNAAKTCGKSHVKCATPALPTGWGDAATFGAFSLGGMLLGGETGFLTGTASATRLISKDAESQKRIESAFRKFQVDVLKREITALEGQGQSSYSWENIKDQASGMSPTCQNVGLNNLPPFQFLSGFHAASAGQKLEANVFRSVDDKIILIERIVNNRRETDSDKSHMGGLVHKLFQETFAKVPLASIEMIIFGSFEDADTNQQKCREQEKLGITKWRRYHSSNCHTLYCR</sequence>
<dbReference type="Proteomes" id="UP001172101">
    <property type="component" value="Unassembled WGS sequence"/>
</dbReference>
<organism evidence="2 3">
    <name type="scientific">Lasiosphaeria miniovina</name>
    <dbReference type="NCBI Taxonomy" id="1954250"/>
    <lineage>
        <taxon>Eukaryota</taxon>
        <taxon>Fungi</taxon>
        <taxon>Dikarya</taxon>
        <taxon>Ascomycota</taxon>
        <taxon>Pezizomycotina</taxon>
        <taxon>Sordariomycetes</taxon>
        <taxon>Sordariomycetidae</taxon>
        <taxon>Sordariales</taxon>
        <taxon>Lasiosphaeriaceae</taxon>
        <taxon>Lasiosphaeria</taxon>
    </lineage>
</organism>
<keyword evidence="1" id="KW-0812">Transmembrane</keyword>
<dbReference type="RefSeq" id="XP_060301714.1">
    <property type="nucleotide sequence ID" value="XM_060439583.1"/>
</dbReference>
<feature type="transmembrane region" description="Helical" evidence="1">
    <location>
        <begin position="40"/>
        <end position="60"/>
    </location>
</feature>
<keyword evidence="1" id="KW-1133">Transmembrane helix</keyword>
<reference evidence="2" key="1">
    <citation type="submission" date="2023-06" db="EMBL/GenBank/DDBJ databases">
        <title>Genome-scale phylogeny and comparative genomics of the fungal order Sordariales.</title>
        <authorList>
            <consortium name="Lawrence Berkeley National Laboratory"/>
            <person name="Hensen N."/>
            <person name="Bonometti L."/>
            <person name="Westerberg I."/>
            <person name="Brannstrom I.O."/>
            <person name="Guillou S."/>
            <person name="Cros-Aarteil S."/>
            <person name="Calhoun S."/>
            <person name="Haridas S."/>
            <person name="Kuo A."/>
            <person name="Mondo S."/>
            <person name="Pangilinan J."/>
            <person name="Riley R."/>
            <person name="LaButti K."/>
            <person name="Andreopoulos B."/>
            <person name="Lipzen A."/>
            <person name="Chen C."/>
            <person name="Yanf M."/>
            <person name="Daum C."/>
            <person name="Ng V."/>
            <person name="Clum A."/>
            <person name="Steindorff A."/>
            <person name="Ohm R."/>
            <person name="Martin F."/>
            <person name="Silar P."/>
            <person name="Natvig D."/>
            <person name="Lalanne C."/>
            <person name="Gautier V."/>
            <person name="Ament-velasquez S.L."/>
            <person name="Kruys A."/>
            <person name="Hutchinson M.I."/>
            <person name="Powell A.J."/>
            <person name="Barry K."/>
            <person name="Miller A.N."/>
            <person name="Grigoriev I.V."/>
            <person name="Debuchy R."/>
            <person name="Gladieux P."/>
            <person name="Thoren M.H."/>
            <person name="Johannesson H."/>
        </authorList>
    </citation>
    <scope>NUCLEOTIDE SEQUENCE</scope>
    <source>
        <strain evidence="2">SMH2392-1A</strain>
    </source>
</reference>
<keyword evidence="1" id="KW-0472">Membrane</keyword>